<dbReference type="AlphaFoldDB" id="G9XPK1"/>
<reference evidence="1 2" key="1">
    <citation type="submission" date="2011-08" db="EMBL/GenBank/DDBJ databases">
        <authorList>
            <person name="Weinstock G."/>
            <person name="Sodergren E."/>
            <person name="Clifton S."/>
            <person name="Fulton L."/>
            <person name="Fulton B."/>
            <person name="Courtney L."/>
            <person name="Fronick C."/>
            <person name="Harrison M."/>
            <person name="Strong C."/>
            <person name="Farmer C."/>
            <person name="Delahaunty K."/>
            <person name="Markovic C."/>
            <person name="Hall O."/>
            <person name="Minx P."/>
            <person name="Tomlinson C."/>
            <person name="Mitreva M."/>
            <person name="Hou S."/>
            <person name="Chen J."/>
            <person name="Wollam A."/>
            <person name="Pepin K.H."/>
            <person name="Johnson M."/>
            <person name="Bhonagiri V."/>
            <person name="Zhang X."/>
            <person name="Suruliraj S."/>
            <person name="Warren W."/>
            <person name="Chinwalla A."/>
            <person name="Mardis E.R."/>
            <person name="Wilson R.K."/>
        </authorList>
    </citation>
    <scope>NUCLEOTIDE SEQUENCE [LARGE SCALE GENOMIC DNA]</scope>
    <source>
        <strain evidence="1 2">DP7</strain>
    </source>
</reference>
<proteinExistence type="predicted"/>
<sequence>MVTFWAEGKGKPPVRKLQELSGKTYLTYGAIFIRWCPKVQRAAPLVREVFLLLSYFL</sequence>
<protein>
    <submittedName>
        <fullName evidence="1">Uncharacterized protein</fullName>
    </submittedName>
</protein>
<organism evidence="1 2">
    <name type="scientific">Desulfitobacterium hafniense DP7</name>
    <dbReference type="NCBI Taxonomy" id="537010"/>
    <lineage>
        <taxon>Bacteria</taxon>
        <taxon>Bacillati</taxon>
        <taxon>Bacillota</taxon>
        <taxon>Clostridia</taxon>
        <taxon>Eubacteriales</taxon>
        <taxon>Desulfitobacteriaceae</taxon>
        <taxon>Desulfitobacterium</taxon>
    </lineage>
</organism>
<comment type="caution">
    <text evidence="1">The sequence shown here is derived from an EMBL/GenBank/DDBJ whole genome shotgun (WGS) entry which is preliminary data.</text>
</comment>
<evidence type="ECO:0000313" key="2">
    <source>
        <dbReference type="Proteomes" id="UP000004416"/>
    </source>
</evidence>
<dbReference type="EMBL" id="AFZX01000072">
    <property type="protein sequence ID" value="EHL06417.1"/>
    <property type="molecule type" value="Genomic_DNA"/>
</dbReference>
<evidence type="ECO:0000313" key="1">
    <source>
        <dbReference type="EMBL" id="EHL06417.1"/>
    </source>
</evidence>
<name>G9XPK1_DESHA</name>
<dbReference type="Proteomes" id="UP000004416">
    <property type="component" value="Unassembled WGS sequence"/>
</dbReference>
<dbReference type="HOGENOM" id="CLU_2989221_0_0_9"/>
<accession>G9XPK1</accession>
<gene>
    <name evidence="1" type="ORF">HMPREF0322_02897</name>
</gene>